<organism evidence="2">
    <name type="scientific">Ascaris suum</name>
    <name type="common">Pig roundworm</name>
    <name type="synonym">Ascaris lumbricoides</name>
    <dbReference type="NCBI Taxonomy" id="6253"/>
    <lineage>
        <taxon>Eukaryota</taxon>
        <taxon>Metazoa</taxon>
        <taxon>Ecdysozoa</taxon>
        <taxon>Nematoda</taxon>
        <taxon>Chromadorea</taxon>
        <taxon>Rhabditida</taxon>
        <taxon>Spirurina</taxon>
        <taxon>Ascaridomorpha</taxon>
        <taxon>Ascaridoidea</taxon>
        <taxon>Ascarididae</taxon>
        <taxon>Ascaris</taxon>
    </lineage>
</organism>
<keyword evidence="1" id="KW-0812">Transmembrane</keyword>
<evidence type="ECO:0000256" key="1">
    <source>
        <dbReference type="SAM" id="Phobius"/>
    </source>
</evidence>
<proteinExistence type="evidence at transcript level"/>
<keyword evidence="1" id="KW-1133">Transmembrane helix</keyword>
<keyword evidence="1" id="KW-0472">Membrane</keyword>
<feature type="transmembrane region" description="Helical" evidence="1">
    <location>
        <begin position="83"/>
        <end position="109"/>
    </location>
</feature>
<feature type="transmembrane region" description="Helical" evidence="1">
    <location>
        <begin position="178"/>
        <end position="201"/>
    </location>
</feature>
<accession>F1L8U0</accession>
<protein>
    <submittedName>
        <fullName evidence="2">Uncharacterized protein</fullName>
    </submittedName>
</protein>
<evidence type="ECO:0000313" key="2">
    <source>
        <dbReference type="EMBL" id="ADY46544.1"/>
    </source>
</evidence>
<feature type="transmembrane region" description="Helical" evidence="1">
    <location>
        <begin position="35"/>
        <end position="54"/>
    </location>
</feature>
<reference evidence="2" key="1">
    <citation type="journal article" date="2011" name="Genome Res.">
        <title>Deep small RNA sequencing from the nematode Ascaris reveals conservation, functional diversification, and novel developmental profiles.</title>
        <authorList>
            <person name="Wang J."/>
            <person name="Czech B."/>
            <person name="Crunk A."/>
            <person name="Wallace A."/>
            <person name="Mitreva M."/>
            <person name="Hannon G.J."/>
            <person name="Davis R.E."/>
        </authorList>
    </citation>
    <scope>NUCLEOTIDE SEQUENCE</scope>
</reference>
<name>F1L8U0_ASCSU</name>
<dbReference type="AlphaFoldDB" id="F1L8U0"/>
<sequence>MANNVQAPLASAEASPVENQDGALLSPLILHYSTIAYALVIGAYAFAFGEYLYFRLTSLIFPEKVIYHSMCERRSAEIVGKNALHYATIIVAFCFVALFQIICFFGLTISEKWINCTLPESDRMAQKRHALATRIRSTMNATVYPTFICYIISSVIVWGVIFYMIGVRDSIDEIASSISLYIFDVAVLIYFLAFPTIVYIYHPFVRKSAALRIAHMRDAASHSGGSAVQELRAERTVALAADGSPPLASAEISFSSMRRGFACPISDSLTPLSACSDKCSSPQQHFHRNVRHTTTV</sequence>
<feature type="transmembrane region" description="Helical" evidence="1">
    <location>
        <begin position="143"/>
        <end position="166"/>
    </location>
</feature>
<dbReference type="EMBL" id="JI174032">
    <property type="protein sequence ID" value="ADY46544.1"/>
    <property type="molecule type" value="mRNA"/>
</dbReference>